<evidence type="ECO:0000259" key="17">
    <source>
        <dbReference type="PROSITE" id="PS51030"/>
    </source>
</evidence>
<dbReference type="InterPro" id="IPR013087">
    <property type="entry name" value="Znf_C2H2_type"/>
</dbReference>
<protein>
    <recommendedName>
        <fullName evidence="12">18S rRNA aminocarboxypropyltransferase</fullName>
        <ecNumber evidence="12">2.5.1.157</ecNumber>
    </recommendedName>
</protein>
<evidence type="ECO:0000256" key="1">
    <source>
        <dbReference type="ARBA" id="ARBA00022490"/>
    </source>
</evidence>
<comment type="function">
    <text evidence="12">Aminocarboxypropyltransferase that catalyzes the aminocarboxypropyl transfer on pseudouridine in 18S rRNA. It constitutes the last step in biosynthesis of the hypermodified N1-methyl-N3-(3-amino-3-carboxypropyl) pseudouridine (m1acp3-Psi).</text>
</comment>
<dbReference type="GO" id="GO:0008170">
    <property type="term" value="F:N-methyltransferase activity"/>
    <property type="evidence" value="ECO:0007669"/>
    <property type="project" value="UniProtKB-ARBA"/>
</dbReference>
<dbReference type="PANTHER" id="PTHR20426">
    <property type="entry name" value="RIBOSOME BIOGENESIS PROTEIN TSR3 HOMOLOG"/>
    <property type="match status" value="1"/>
</dbReference>
<feature type="binding site" evidence="12">
    <location>
        <position position="576"/>
    </location>
    <ligand>
        <name>S-adenosyl-L-methionine</name>
        <dbReference type="ChEBI" id="CHEBI:59789"/>
    </ligand>
</feature>
<name>A0A6A4W106_AMPAM</name>
<feature type="domain" description="C2H2-type" evidence="16">
    <location>
        <begin position="204"/>
        <end position="232"/>
    </location>
</feature>
<dbReference type="Pfam" id="PF04068">
    <property type="entry name" value="Fer4_RLI"/>
    <property type="match status" value="1"/>
</dbReference>
<dbReference type="Proteomes" id="UP000440578">
    <property type="component" value="Unassembled WGS sequence"/>
</dbReference>
<dbReference type="InterPro" id="IPR046341">
    <property type="entry name" value="SET_dom_sf"/>
</dbReference>
<dbReference type="OrthoDB" id="6369905at2759"/>
<dbReference type="EMBL" id="VIIS01001535">
    <property type="protein sequence ID" value="KAF0296782.1"/>
    <property type="molecule type" value="Genomic_DNA"/>
</dbReference>
<feature type="domain" description="C2H2-type" evidence="16">
    <location>
        <begin position="360"/>
        <end position="385"/>
    </location>
</feature>
<evidence type="ECO:0000256" key="14">
    <source>
        <dbReference type="SAM" id="MobiDB-lite"/>
    </source>
</evidence>
<evidence type="ECO:0000256" key="10">
    <source>
        <dbReference type="ARBA" id="ARBA00023125"/>
    </source>
</evidence>
<keyword evidence="6" id="KW-0479">Metal-binding</keyword>
<dbReference type="InterPro" id="IPR022968">
    <property type="entry name" value="Tsr3-like"/>
</dbReference>
<dbReference type="GO" id="GO:0008270">
    <property type="term" value="F:zinc ion binding"/>
    <property type="evidence" value="ECO:0007669"/>
    <property type="project" value="UniProtKB-KW"/>
</dbReference>
<evidence type="ECO:0000313" key="19">
    <source>
        <dbReference type="Proteomes" id="UP000440578"/>
    </source>
</evidence>
<keyword evidence="3 12" id="KW-0698">rRNA processing</keyword>
<keyword evidence="11" id="KW-0804">Transcription</keyword>
<dbReference type="PROSITE" id="PS00028">
    <property type="entry name" value="ZINC_FINGER_C2H2_1"/>
    <property type="match status" value="4"/>
</dbReference>
<evidence type="ECO:0000256" key="6">
    <source>
        <dbReference type="ARBA" id="ARBA00022723"/>
    </source>
</evidence>
<dbReference type="Pfam" id="PF26218">
    <property type="entry name" value="zf_C2H2_ZNF292"/>
    <property type="match status" value="1"/>
</dbReference>
<dbReference type="PANTHER" id="PTHR20426:SF0">
    <property type="entry name" value="18S RRNA AMINOCARBOXYPROPYLTRANSFERASE"/>
    <property type="match status" value="1"/>
</dbReference>
<feature type="transmembrane region" description="Helical" evidence="15">
    <location>
        <begin position="685"/>
        <end position="705"/>
    </location>
</feature>
<comment type="caution">
    <text evidence="12">Lacks conserved residue(s) required for the propagation of feature annotation.</text>
</comment>
<evidence type="ECO:0000256" key="9">
    <source>
        <dbReference type="ARBA" id="ARBA00023015"/>
    </source>
</evidence>
<dbReference type="NCBIfam" id="NF002621">
    <property type="entry name" value="PRK02287.1"/>
    <property type="match status" value="1"/>
</dbReference>
<keyword evidence="7 13" id="KW-0863">Zinc-finger</keyword>
<dbReference type="SUPFAM" id="SSF57667">
    <property type="entry name" value="beta-beta-alpha zinc fingers"/>
    <property type="match status" value="2"/>
</dbReference>
<feature type="domain" description="C2H2-type" evidence="16">
    <location>
        <begin position="332"/>
        <end position="359"/>
    </location>
</feature>
<keyword evidence="4 12" id="KW-0808">Transferase</keyword>
<evidence type="ECO:0000256" key="8">
    <source>
        <dbReference type="ARBA" id="ARBA00022833"/>
    </source>
</evidence>
<dbReference type="PROSITE" id="PS51030">
    <property type="entry name" value="NUCLEAR_REC_DBD_2"/>
    <property type="match status" value="1"/>
</dbReference>
<dbReference type="SMART" id="SM00355">
    <property type="entry name" value="ZnF_C2H2"/>
    <property type="match status" value="7"/>
</dbReference>
<dbReference type="GO" id="GO:0043565">
    <property type="term" value="F:sequence-specific DNA binding"/>
    <property type="evidence" value="ECO:0007669"/>
    <property type="project" value="InterPro"/>
</dbReference>
<evidence type="ECO:0000313" key="18">
    <source>
        <dbReference type="EMBL" id="KAF0296782.1"/>
    </source>
</evidence>
<feature type="binding site" evidence="12">
    <location>
        <position position="553"/>
    </location>
    <ligand>
        <name>S-adenosyl-L-methionine</name>
        <dbReference type="ChEBI" id="CHEBI:59789"/>
    </ligand>
</feature>
<comment type="caution">
    <text evidence="18">The sequence shown here is derived from an EMBL/GenBank/DDBJ whole genome shotgun (WGS) entry which is preliminary data.</text>
</comment>
<dbReference type="Pfam" id="PF00096">
    <property type="entry name" value="zf-C2H2"/>
    <property type="match status" value="2"/>
</dbReference>
<keyword evidence="15" id="KW-1133">Transmembrane helix</keyword>
<dbReference type="InterPro" id="IPR058902">
    <property type="entry name" value="zf_C2H2_ZNF292/Rlf"/>
</dbReference>
<dbReference type="Pfam" id="PF21549">
    <property type="entry name" value="PRDM2_PR"/>
    <property type="match status" value="1"/>
</dbReference>
<evidence type="ECO:0000256" key="7">
    <source>
        <dbReference type="ARBA" id="ARBA00022771"/>
    </source>
</evidence>
<dbReference type="GO" id="GO:0000455">
    <property type="term" value="P:enzyme-directed rRNA pseudouridine synthesis"/>
    <property type="evidence" value="ECO:0007669"/>
    <property type="project" value="UniProtKB-UniRule"/>
</dbReference>
<dbReference type="InterPro" id="IPR007177">
    <property type="entry name" value="Tsr3_C"/>
</dbReference>
<evidence type="ECO:0000256" key="15">
    <source>
        <dbReference type="SAM" id="Phobius"/>
    </source>
</evidence>
<dbReference type="InterPro" id="IPR036236">
    <property type="entry name" value="Znf_C2H2_sf"/>
</dbReference>
<dbReference type="InterPro" id="IPR001214">
    <property type="entry name" value="SET_dom"/>
</dbReference>
<evidence type="ECO:0000256" key="3">
    <source>
        <dbReference type="ARBA" id="ARBA00022552"/>
    </source>
</evidence>
<evidence type="ECO:0000256" key="4">
    <source>
        <dbReference type="ARBA" id="ARBA00022679"/>
    </source>
</evidence>
<evidence type="ECO:0000256" key="13">
    <source>
        <dbReference type="PROSITE-ProRule" id="PRU00042"/>
    </source>
</evidence>
<keyword evidence="9" id="KW-0805">Transcription regulation</keyword>
<keyword evidence="10" id="KW-0238">DNA-binding</keyword>
<feature type="domain" description="C2H2-type" evidence="16">
    <location>
        <begin position="233"/>
        <end position="260"/>
    </location>
</feature>
<accession>A0A6A4W106</accession>
<evidence type="ECO:0000256" key="5">
    <source>
        <dbReference type="ARBA" id="ARBA00022691"/>
    </source>
</evidence>
<feature type="region of interest" description="Disordered" evidence="14">
    <location>
        <begin position="434"/>
        <end position="483"/>
    </location>
</feature>
<evidence type="ECO:0000256" key="11">
    <source>
        <dbReference type="ARBA" id="ARBA00023163"/>
    </source>
</evidence>
<feature type="domain" description="Nuclear receptor" evidence="17">
    <location>
        <begin position="203"/>
        <end position="316"/>
    </location>
</feature>
<dbReference type="EC" id="2.5.1.157" evidence="12"/>
<dbReference type="InterPro" id="IPR001628">
    <property type="entry name" value="Znf_hrmn_rcpt"/>
</dbReference>
<dbReference type="GO" id="GO:0030490">
    <property type="term" value="P:maturation of SSU-rRNA"/>
    <property type="evidence" value="ECO:0007669"/>
    <property type="project" value="TreeGrafter"/>
</dbReference>
<dbReference type="GO" id="GO:0003700">
    <property type="term" value="F:DNA-binding transcription factor activity"/>
    <property type="evidence" value="ECO:0007669"/>
    <property type="project" value="InterPro"/>
</dbReference>
<keyword evidence="19" id="KW-1185">Reference proteome</keyword>
<feature type="compositionally biased region" description="Acidic residues" evidence="14">
    <location>
        <begin position="464"/>
        <end position="479"/>
    </location>
</feature>
<dbReference type="GO" id="GO:0106388">
    <property type="term" value="F:rRNA small subunit aminocarboxypropyltransferase activity"/>
    <property type="evidence" value="ECO:0007669"/>
    <property type="project" value="UniProtKB-EC"/>
</dbReference>
<keyword evidence="1" id="KW-0963">Cytoplasm</keyword>
<feature type="domain" description="C2H2-type" evidence="16">
    <location>
        <begin position="265"/>
        <end position="293"/>
    </location>
</feature>
<feature type="transmembrane region" description="Helical" evidence="15">
    <location>
        <begin position="725"/>
        <end position="744"/>
    </location>
</feature>
<dbReference type="HAMAP" id="MF_01116">
    <property type="entry name" value="TSR3"/>
    <property type="match status" value="1"/>
</dbReference>
<dbReference type="GO" id="GO:0008276">
    <property type="term" value="F:protein methyltransferase activity"/>
    <property type="evidence" value="ECO:0007669"/>
    <property type="project" value="UniProtKB-ARBA"/>
</dbReference>
<evidence type="ECO:0000256" key="2">
    <source>
        <dbReference type="ARBA" id="ARBA00022517"/>
    </source>
</evidence>
<keyword evidence="2 12" id="KW-0690">Ribosome biogenesis</keyword>
<evidence type="ECO:0000256" key="12">
    <source>
        <dbReference type="HAMAP-Rule" id="MF_03146"/>
    </source>
</evidence>
<feature type="binding site" evidence="12">
    <location>
        <position position="505"/>
    </location>
    <ligand>
        <name>S-adenosyl-L-methionine</name>
        <dbReference type="ChEBI" id="CHEBI:59789"/>
    </ligand>
</feature>
<reference evidence="18 19" key="1">
    <citation type="submission" date="2019-07" db="EMBL/GenBank/DDBJ databases">
        <title>Draft genome assembly of a fouling barnacle, Amphibalanus amphitrite (Darwin, 1854): The first reference genome for Thecostraca.</title>
        <authorList>
            <person name="Kim W."/>
        </authorList>
    </citation>
    <scope>NUCLEOTIDE SEQUENCE [LARGE SCALE GENOMIC DNA]</scope>
    <source>
        <strain evidence="18">SNU_AA5</strain>
        <tissue evidence="18">Soma without cirri and trophi</tissue>
    </source>
</reference>
<dbReference type="AlphaFoldDB" id="A0A6A4W106"/>
<evidence type="ECO:0000259" key="16">
    <source>
        <dbReference type="PROSITE" id="PS50157"/>
    </source>
</evidence>
<dbReference type="Gene3D" id="3.30.160.60">
    <property type="entry name" value="Classic Zinc Finger"/>
    <property type="match status" value="4"/>
</dbReference>
<dbReference type="GO" id="GO:1904047">
    <property type="term" value="F:S-adenosyl-L-methionine binding"/>
    <property type="evidence" value="ECO:0007669"/>
    <property type="project" value="UniProtKB-UniRule"/>
</dbReference>
<dbReference type="PROSITE" id="PS50157">
    <property type="entry name" value="ZINC_FINGER_C2H2_2"/>
    <property type="match status" value="6"/>
</dbReference>
<organism evidence="18 19">
    <name type="scientific">Amphibalanus amphitrite</name>
    <name type="common">Striped barnacle</name>
    <name type="synonym">Balanus amphitrite</name>
    <dbReference type="NCBI Taxonomy" id="1232801"/>
    <lineage>
        <taxon>Eukaryota</taxon>
        <taxon>Metazoa</taxon>
        <taxon>Ecdysozoa</taxon>
        <taxon>Arthropoda</taxon>
        <taxon>Crustacea</taxon>
        <taxon>Multicrustacea</taxon>
        <taxon>Cirripedia</taxon>
        <taxon>Thoracica</taxon>
        <taxon>Thoracicalcarea</taxon>
        <taxon>Balanomorpha</taxon>
        <taxon>Balanoidea</taxon>
        <taxon>Balanidae</taxon>
        <taxon>Amphibalaninae</taxon>
        <taxon>Amphibalanus</taxon>
    </lineage>
</organism>
<comment type="catalytic activity">
    <reaction evidence="12">
        <text>an N(1)-methylpseudouridine in rRNA + S-adenosyl-L-methionine = N(1)-methyl-N(3)-[(3S)-3-amino-3-carboxypropyl]pseudouridine in rRNA + S-methyl-5'-thioadenosine + H(+)</text>
        <dbReference type="Rhea" id="RHEA:63296"/>
        <dbReference type="Rhea" id="RHEA-COMP:11634"/>
        <dbReference type="Rhea" id="RHEA-COMP:16310"/>
        <dbReference type="ChEBI" id="CHEBI:15378"/>
        <dbReference type="ChEBI" id="CHEBI:17509"/>
        <dbReference type="ChEBI" id="CHEBI:59789"/>
        <dbReference type="ChEBI" id="CHEBI:74890"/>
        <dbReference type="ChEBI" id="CHEBI:146234"/>
        <dbReference type="EC" id="2.5.1.157"/>
    </reaction>
</comment>
<keyword evidence="15" id="KW-0472">Membrane</keyword>
<sequence>MIRRTATQYVTCGQLSDTREHSAFACPLQHPHCWAQDSPGGCGADTLPACLRIDGSTVRAGPDGVAAYTLFGPLVGRPVRPEHLVEPVDLRHIWEVYDEGAFLDTSDPATSSWFRMLRPAARRSQRTLAVVTRQRHLFAVSTCHLAAGTELTYWQDDPGTAWSGKNMLKTRCGGCNMKFEHPLFYRRHCSLFHEPGTPLTVRKYYCKVCGEAVMGRQKLLRHALEKHNGAGAYQCQHCGKFFRRLSYLELHRNHGCAANPERTHPLCHLCGARFSQPQKLRVHIRREHSESDPSVSECRCARCGRLLGCRTALRRHLREVHPPPERASEAALRCSRCGKQFRNQCNLKVHMLTHSGVKPFRCSIAGCESAFTTKQCLQQHYGRVHQLRGGAVPPITRSVPYTVLGYSGQLPDPPPTTRRRLLCRGDRLRFSDFSVSRDLPEPSSGPRLMQDAKQAARLEVTDTSGEDSDSDSGDSDSDSGSERVDRATFPVAMWDLEHCNPRACSGRKLSRHGLVRVLRVGQRFGGVALTPSATRCVSPADRDAVADWGLAVVDCSWARLAEVPFGKLRSGHPRLLPFLVAANPVNYGKPCKLSCVEALAAAMFITGFKQEARLYLSKFKWGKQFEALNSELLETYAACKDGAEVVAAQGAYLEKVEGEKSEASPYDDLPRALPPSTMLLGHDRAVSISVLSLAGLVSAYVLFWLLGLPFVDEGHSLLLWFPSPLWAVVPAAGVVVVLLAVVVWEMMTAR</sequence>
<dbReference type="Gene3D" id="2.170.270.10">
    <property type="entry name" value="SET domain"/>
    <property type="match status" value="1"/>
</dbReference>
<keyword evidence="8" id="KW-0862">Zinc</keyword>
<gene>
    <name evidence="18" type="primary">PRDM14_1</name>
    <name evidence="18" type="ORF">FJT64_005799</name>
</gene>
<proteinExistence type="inferred from homology"/>
<keyword evidence="5 12" id="KW-0949">S-adenosyl-L-methionine</keyword>
<dbReference type="GO" id="GO:0008757">
    <property type="term" value="F:S-adenosylmethionine-dependent methyltransferase activity"/>
    <property type="evidence" value="ECO:0007669"/>
    <property type="project" value="UniProtKB-ARBA"/>
</dbReference>
<dbReference type="InterPro" id="IPR007209">
    <property type="entry name" value="RNaseL-inhib-like_metal-bd_dom"/>
</dbReference>
<dbReference type="Pfam" id="PF04034">
    <property type="entry name" value="Ribo_biogen_C"/>
    <property type="match status" value="1"/>
</dbReference>
<keyword evidence="15" id="KW-0812">Transmembrane</keyword>
<comment type="similarity">
    <text evidence="12">Belongs to the TDD superfamily. TSR3 family.</text>
</comment>
<feature type="domain" description="C2H2-type" evidence="16">
    <location>
        <begin position="298"/>
        <end position="326"/>
    </location>
</feature>